<dbReference type="GO" id="GO:0016567">
    <property type="term" value="P:protein ubiquitination"/>
    <property type="evidence" value="ECO:0007669"/>
    <property type="project" value="TreeGrafter"/>
</dbReference>
<dbReference type="PROSITE" id="PS50089">
    <property type="entry name" value="ZF_RING_2"/>
    <property type="match status" value="1"/>
</dbReference>
<evidence type="ECO:0000256" key="1">
    <source>
        <dbReference type="PROSITE-ProRule" id="PRU00175"/>
    </source>
</evidence>
<dbReference type="Gramene" id="OPUNC02G19700.2">
    <property type="protein sequence ID" value="OPUNC02G19700.2"/>
    <property type="gene ID" value="OPUNC02G19700"/>
</dbReference>
<organism evidence="4">
    <name type="scientific">Oryza punctata</name>
    <name type="common">Red rice</name>
    <dbReference type="NCBI Taxonomy" id="4537"/>
    <lineage>
        <taxon>Eukaryota</taxon>
        <taxon>Viridiplantae</taxon>
        <taxon>Streptophyta</taxon>
        <taxon>Embryophyta</taxon>
        <taxon>Tracheophyta</taxon>
        <taxon>Spermatophyta</taxon>
        <taxon>Magnoliopsida</taxon>
        <taxon>Liliopsida</taxon>
        <taxon>Poales</taxon>
        <taxon>Poaceae</taxon>
        <taxon>BOP clade</taxon>
        <taxon>Oryzoideae</taxon>
        <taxon>Oryzeae</taxon>
        <taxon>Oryzinae</taxon>
        <taxon>Oryza</taxon>
    </lineage>
</organism>
<dbReference type="PANTHER" id="PTHR12603:SF38">
    <property type="entry name" value="OS02G0580800 PROTEIN"/>
    <property type="match status" value="1"/>
</dbReference>
<feature type="region of interest" description="Disordered" evidence="2">
    <location>
        <begin position="198"/>
        <end position="248"/>
    </location>
</feature>
<dbReference type="FunFam" id="3.30.40.10:FF:000383">
    <property type="entry name" value="RING/U-box superfamily protein"/>
    <property type="match status" value="1"/>
</dbReference>
<dbReference type="InterPro" id="IPR001841">
    <property type="entry name" value="Znf_RING"/>
</dbReference>
<dbReference type="STRING" id="4537.A0A0E0K1K7"/>
<evidence type="ECO:0000313" key="4">
    <source>
        <dbReference type="EnsemblPlants" id="OPUNC02G19700.2"/>
    </source>
</evidence>
<keyword evidence="5" id="KW-1185">Reference proteome</keyword>
<accession>A0A0E0K1K7</accession>
<dbReference type="Pfam" id="PF14570">
    <property type="entry name" value="zf-RING_4"/>
    <property type="match status" value="1"/>
</dbReference>
<feature type="domain" description="RING-type" evidence="3">
    <location>
        <begin position="285"/>
        <end position="327"/>
    </location>
</feature>
<dbReference type="EnsemblPlants" id="OPUNC02G19700.2">
    <property type="protein sequence ID" value="OPUNC02G19700.2"/>
    <property type="gene ID" value="OPUNC02G19700"/>
</dbReference>
<proteinExistence type="predicted"/>
<name>A0A0E0K1K7_ORYPU</name>
<keyword evidence="1" id="KW-0863">Zinc-finger</keyword>
<feature type="compositionally biased region" description="Acidic residues" evidence="2">
    <location>
        <begin position="168"/>
        <end position="184"/>
    </location>
</feature>
<dbReference type="Gene3D" id="3.30.40.10">
    <property type="entry name" value="Zinc/RING finger domain, C3HC4 (zinc finger)"/>
    <property type="match status" value="1"/>
</dbReference>
<dbReference type="InterPro" id="IPR039780">
    <property type="entry name" value="Mot2"/>
</dbReference>
<dbReference type="InterPro" id="IPR039515">
    <property type="entry name" value="NOT4_mRING-HC-C4C4"/>
</dbReference>
<reference evidence="4" key="1">
    <citation type="submission" date="2015-04" db="UniProtKB">
        <authorList>
            <consortium name="EnsemblPlants"/>
        </authorList>
    </citation>
    <scope>IDENTIFICATION</scope>
</reference>
<feature type="compositionally biased region" description="Basic and acidic residues" evidence="2">
    <location>
        <begin position="92"/>
        <end position="101"/>
    </location>
</feature>
<evidence type="ECO:0000259" key="3">
    <source>
        <dbReference type="PROSITE" id="PS50089"/>
    </source>
</evidence>
<dbReference type="GO" id="GO:0004842">
    <property type="term" value="F:ubiquitin-protein transferase activity"/>
    <property type="evidence" value="ECO:0007669"/>
    <property type="project" value="InterPro"/>
</dbReference>
<evidence type="ECO:0000313" key="5">
    <source>
        <dbReference type="Proteomes" id="UP000026962"/>
    </source>
</evidence>
<feature type="region of interest" description="Disordered" evidence="2">
    <location>
        <begin position="71"/>
        <end position="184"/>
    </location>
</feature>
<evidence type="ECO:0000256" key="2">
    <source>
        <dbReference type="SAM" id="MobiDB-lite"/>
    </source>
</evidence>
<reference evidence="4" key="2">
    <citation type="submission" date="2018-05" db="EMBL/GenBank/DDBJ databases">
        <title>OpunRS2 (Oryza punctata Reference Sequence Version 2).</title>
        <authorList>
            <person name="Zhang J."/>
            <person name="Kudrna D."/>
            <person name="Lee S."/>
            <person name="Talag J."/>
            <person name="Welchert J."/>
            <person name="Wing R.A."/>
        </authorList>
    </citation>
    <scope>NUCLEOTIDE SEQUENCE [LARGE SCALE GENOMIC DNA]</scope>
</reference>
<dbReference type="OMA" id="DDSHCHQ"/>
<dbReference type="GO" id="GO:0008270">
    <property type="term" value="F:zinc ion binding"/>
    <property type="evidence" value="ECO:0007669"/>
    <property type="project" value="UniProtKB-KW"/>
</dbReference>
<dbReference type="Proteomes" id="UP000026962">
    <property type="component" value="Chromosome 2"/>
</dbReference>
<dbReference type="SUPFAM" id="SSF57850">
    <property type="entry name" value="RING/U-box"/>
    <property type="match status" value="1"/>
</dbReference>
<dbReference type="eggNOG" id="KOG2068">
    <property type="taxonomic scope" value="Eukaryota"/>
</dbReference>
<dbReference type="AlphaFoldDB" id="A0A0E0K1K7"/>
<feature type="compositionally biased region" description="Basic residues" evidence="2">
    <location>
        <begin position="19"/>
        <end position="32"/>
    </location>
</feature>
<dbReference type="GO" id="GO:0030014">
    <property type="term" value="C:CCR4-NOT complex"/>
    <property type="evidence" value="ECO:0007669"/>
    <property type="project" value="InterPro"/>
</dbReference>
<keyword evidence="1" id="KW-0862">Zinc</keyword>
<dbReference type="InterPro" id="IPR013083">
    <property type="entry name" value="Znf_RING/FYVE/PHD"/>
</dbReference>
<feature type="region of interest" description="Disordered" evidence="2">
    <location>
        <begin position="1"/>
        <end position="51"/>
    </location>
</feature>
<sequence length="370" mass="39268">MGYDTMAHDASSPSAARDAKKKRGNRSAKLKQSKLDVRREQWLSQESDPSSVWIGLVKDGKEVKAVVSPGAAAGANSGSPILASPHPPLPRRRAEIRTREGEPEDYKEDSVGASQDVGSSDHESPLHSPVSYNPSVACLQQKHCSGNGGGRSFSSGSSAWSSSRSVTDSDDDTGGSPENDDDGVLDDWEAVADALSVDDNHNHQDPVPAAPPVVPASCPEPANAATRQGPIKSSTRAWSPDDAFRPQSLPSLSKQASFPASMGNCWVAMGIASAQKGVPSKPISCPICYEDLDPTDSSFLPCPCGFHLCLFCHKRILEADGRCPACRKQYISASSGGETVGSEREIGNLRLSHITGLMFQAAHQLKPRVL</sequence>
<dbReference type="PANTHER" id="PTHR12603">
    <property type="entry name" value="CCR4-NOT TRANSCRIPTION COMPLEX RELATED"/>
    <property type="match status" value="1"/>
</dbReference>
<dbReference type="CDD" id="cd16618">
    <property type="entry name" value="mRING-HC-C4C4_CNOT4"/>
    <property type="match status" value="1"/>
</dbReference>
<protein>
    <recommendedName>
        <fullName evidence="3">RING-type domain-containing protein</fullName>
    </recommendedName>
</protein>
<feature type="compositionally biased region" description="Low complexity" evidence="2">
    <location>
        <begin position="152"/>
        <end position="166"/>
    </location>
</feature>
<keyword evidence="1" id="KW-0479">Metal-binding</keyword>